<reference evidence="1" key="1">
    <citation type="journal article" date="2020" name="Stud. Mycol.">
        <title>101 Dothideomycetes genomes: a test case for predicting lifestyles and emergence of pathogens.</title>
        <authorList>
            <person name="Haridas S."/>
            <person name="Albert R."/>
            <person name="Binder M."/>
            <person name="Bloem J."/>
            <person name="Labutti K."/>
            <person name="Salamov A."/>
            <person name="Andreopoulos B."/>
            <person name="Baker S."/>
            <person name="Barry K."/>
            <person name="Bills G."/>
            <person name="Bluhm B."/>
            <person name="Cannon C."/>
            <person name="Castanera R."/>
            <person name="Culley D."/>
            <person name="Daum C."/>
            <person name="Ezra D."/>
            <person name="Gonzalez J."/>
            <person name="Henrissat B."/>
            <person name="Kuo A."/>
            <person name="Liang C."/>
            <person name="Lipzen A."/>
            <person name="Lutzoni F."/>
            <person name="Magnuson J."/>
            <person name="Mondo S."/>
            <person name="Nolan M."/>
            <person name="Ohm R."/>
            <person name="Pangilinan J."/>
            <person name="Park H.-J."/>
            <person name="Ramirez L."/>
            <person name="Alfaro M."/>
            <person name="Sun H."/>
            <person name="Tritt A."/>
            <person name="Yoshinaga Y."/>
            <person name="Zwiers L.-H."/>
            <person name="Turgeon B."/>
            <person name="Goodwin S."/>
            <person name="Spatafora J."/>
            <person name="Crous P."/>
            <person name="Grigoriev I."/>
        </authorList>
    </citation>
    <scope>NUCLEOTIDE SEQUENCE</scope>
    <source>
        <strain evidence="1">HMLAC05119</strain>
    </source>
</reference>
<keyword evidence="2" id="KW-1185">Reference proteome</keyword>
<evidence type="ECO:0000313" key="2">
    <source>
        <dbReference type="Proteomes" id="UP000800096"/>
    </source>
</evidence>
<evidence type="ECO:0008006" key="3">
    <source>
        <dbReference type="Google" id="ProtNLM"/>
    </source>
</evidence>
<evidence type="ECO:0000313" key="1">
    <source>
        <dbReference type="EMBL" id="KAF1918756.1"/>
    </source>
</evidence>
<dbReference type="PANTHER" id="PTHR42085:SF2">
    <property type="entry name" value="F-BOX DOMAIN-CONTAINING PROTEIN"/>
    <property type="match status" value="1"/>
</dbReference>
<proteinExistence type="predicted"/>
<dbReference type="OrthoDB" id="62952at2759"/>
<dbReference type="Proteomes" id="UP000800096">
    <property type="component" value="Unassembled WGS sequence"/>
</dbReference>
<dbReference type="AlphaFoldDB" id="A0A6A5QW24"/>
<organism evidence="1 2">
    <name type="scientific">Ampelomyces quisqualis</name>
    <name type="common">Powdery mildew agent</name>
    <dbReference type="NCBI Taxonomy" id="50730"/>
    <lineage>
        <taxon>Eukaryota</taxon>
        <taxon>Fungi</taxon>
        <taxon>Dikarya</taxon>
        <taxon>Ascomycota</taxon>
        <taxon>Pezizomycotina</taxon>
        <taxon>Dothideomycetes</taxon>
        <taxon>Pleosporomycetidae</taxon>
        <taxon>Pleosporales</taxon>
        <taxon>Pleosporineae</taxon>
        <taxon>Phaeosphaeriaceae</taxon>
        <taxon>Ampelomyces</taxon>
    </lineage>
</organism>
<dbReference type="PANTHER" id="PTHR42085">
    <property type="entry name" value="F-BOX DOMAIN-CONTAINING PROTEIN"/>
    <property type="match status" value="1"/>
</dbReference>
<accession>A0A6A5QW24</accession>
<dbReference type="EMBL" id="ML979133">
    <property type="protein sequence ID" value="KAF1918756.1"/>
    <property type="molecule type" value="Genomic_DNA"/>
</dbReference>
<protein>
    <recommendedName>
        <fullName evidence="3">F-box domain-containing protein</fullName>
    </recommendedName>
</protein>
<name>A0A6A5QW24_AMPQU</name>
<sequence length="296" mass="33960">MQALTRLAFQVDKRLGTETFASLYRKHTFRPDTISAQQQSRFLSFPPEIRLIIYKFVFSHPPCSSNHLHRRTNTLSLLSTCRQIHDEAITPALNNTHFHLQHPHILTFQSTLQSLGPLKNQLRHVHVSIPLQRLNAYTAANPFILTQLPLQDLVIDLGKIEARTWVDENTAYHYFVSAMLYRAAPASACPVALHESLFQRAKRRVAVLLLADWASAEQFYDSVGSMVCREVVVQADRDEKDVLWSALRHFRLVEDCMTLLEDEEGEGEMMYVICGDEGEKSFVEMGVWPPRRWEGG</sequence>
<gene>
    <name evidence="1" type="ORF">BDU57DRAFT_511493</name>
</gene>
<dbReference type="InterPro" id="IPR038883">
    <property type="entry name" value="AN11006-like"/>
</dbReference>